<gene>
    <name evidence="1" type="ORF">HPLM_LOCUS11343</name>
</gene>
<dbReference type="Proteomes" id="UP000268014">
    <property type="component" value="Unassembled WGS sequence"/>
</dbReference>
<dbReference type="AlphaFoldDB" id="A0A0N4WJY1"/>
<evidence type="ECO:0000313" key="3">
    <source>
        <dbReference type="WBParaSite" id="HPLM_0001135101-mRNA-1"/>
    </source>
</evidence>
<reference evidence="1 2" key="2">
    <citation type="submission" date="2018-11" db="EMBL/GenBank/DDBJ databases">
        <authorList>
            <consortium name="Pathogen Informatics"/>
        </authorList>
    </citation>
    <scope>NUCLEOTIDE SEQUENCE [LARGE SCALE GENOMIC DNA]</scope>
    <source>
        <strain evidence="1 2">MHpl1</strain>
    </source>
</reference>
<dbReference type="WBParaSite" id="HPLM_0001135101-mRNA-1">
    <property type="protein sequence ID" value="HPLM_0001135101-mRNA-1"/>
    <property type="gene ID" value="HPLM_0001135101"/>
</dbReference>
<evidence type="ECO:0000313" key="2">
    <source>
        <dbReference type="Proteomes" id="UP000268014"/>
    </source>
</evidence>
<name>A0A0N4WJY1_HAEPC</name>
<accession>A0A0N4WJY1</accession>
<evidence type="ECO:0000313" key="1">
    <source>
        <dbReference type="EMBL" id="VDO42633.1"/>
    </source>
</evidence>
<dbReference type="EMBL" id="UZAF01017539">
    <property type="protein sequence ID" value="VDO42633.1"/>
    <property type="molecule type" value="Genomic_DNA"/>
</dbReference>
<sequence length="113" mass="12883">MVIYGVPEAVSDIAASLRQEHTEKAVMDILDELDIEARPVEIYRVGKFGDKPSRVWMAELLRFQCAGILYQPYPLHLIWLKSSSCHSSLPFRSLPMIYRSFSLRLLSTSSPVL</sequence>
<proteinExistence type="predicted"/>
<dbReference type="OrthoDB" id="5869388at2759"/>
<protein>
    <submittedName>
        <fullName evidence="3">Ras-associating domain-containing protein</fullName>
    </submittedName>
</protein>
<reference evidence="3" key="1">
    <citation type="submission" date="2017-02" db="UniProtKB">
        <authorList>
            <consortium name="WormBaseParasite"/>
        </authorList>
    </citation>
    <scope>IDENTIFICATION</scope>
</reference>
<organism evidence="3">
    <name type="scientific">Haemonchus placei</name>
    <name type="common">Barber's pole worm</name>
    <dbReference type="NCBI Taxonomy" id="6290"/>
    <lineage>
        <taxon>Eukaryota</taxon>
        <taxon>Metazoa</taxon>
        <taxon>Ecdysozoa</taxon>
        <taxon>Nematoda</taxon>
        <taxon>Chromadorea</taxon>
        <taxon>Rhabditida</taxon>
        <taxon>Rhabditina</taxon>
        <taxon>Rhabditomorpha</taxon>
        <taxon>Strongyloidea</taxon>
        <taxon>Trichostrongylidae</taxon>
        <taxon>Haemonchus</taxon>
    </lineage>
</organism>
<keyword evidence="2" id="KW-1185">Reference proteome</keyword>